<dbReference type="AlphaFoldDB" id="A0A821WE75"/>
<organism evidence="2 3">
    <name type="scientific">Pieris macdunnoughi</name>
    <dbReference type="NCBI Taxonomy" id="345717"/>
    <lineage>
        <taxon>Eukaryota</taxon>
        <taxon>Metazoa</taxon>
        <taxon>Ecdysozoa</taxon>
        <taxon>Arthropoda</taxon>
        <taxon>Hexapoda</taxon>
        <taxon>Insecta</taxon>
        <taxon>Pterygota</taxon>
        <taxon>Neoptera</taxon>
        <taxon>Endopterygota</taxon>
        <taxon>Lepidoptera</taxon>
        <taxon>Glossata</taxon>
        <taxon>Ditrysia</taxon>
        <taxon>Papilionoidea</taxon>
        <taxon>Pieridae</taxon>
        <taxon>Pierinae</taxon>
        <taxon>Pieris</taxon>
    </lineage>
</organism>
<comment type="caution">
    <text evidence="2">The sequence shown here is derived from an EMBL/GenBank/DDBJ whole genome shotgun (WGS) entry which is preliminary data.</text>
</comment>
<evidence type="ECO:0000256" key="1">
    <source>
        <dbReference type="SAM" id="MobiDB-lite"/>
    </source>
</evidence>
<protein>
    <submittedName>
        <fullName evidence="2">Uncharacterized protein</fullName>
    </submittedName>
</protein>
<accession>A0A821WE75</accession>
<feature type="compositionally biased region" description="Polar residues" evidence="1">
    <location>
        <begin position="221"/>
        <end position="231"/>
    </location>
</feature>
<evidence type="ECO:0000313" key="3">
    <source>
        <dbReference type="Proteomes" id="UP000663880"/>
    </source>
</evidence>
<reference evidence="2" key="1">
    <citation type="submission" date="2021-02" db="EMBL/GenBank/DDBJ databases">
        <authorList>
            <person name="Steward A R."/>
        </authorList>
    </citation>
    <scope>NUCLEOTIDE SEQUENCE</scope>
</reference>
<keyword evidence="3" id="KW-1185">Reference proteome</keyword>
<evidence type="ECO:0000313" key="2">
    <source>
        <dbReference type="EMBL" id="CAF4921342.1"/>
    </source>
</evidence>
<dbReference type="EMBL" id="CAJOBZ010000057">
    <property type="protein sequence ID" value="CAF4921342.1"/>
    <property type="molecule type" value="Genomic_DNA"/>
</dbReference>
<feature type="compositionally biased region" description="Basic residues" evidence="1">
    <location>
        <begin position="235"/>
        <end position="246"/>
    </location>
</feature>
<proteinExistence type="predicted"/>
<name>A0A821WE75_9NEOP</name>
<dbReference type="Proteomes" id="UP000663880">
    <property type="component" value="Unassembled WGS sequence"/>
</dbReference>
<gene>
    <name evidence="2" type="ORF">PMACD_LOCUS13056</name>
</gene>
<dbReference type="OrthoDB" id="6926476at2759"/>
<dbReference type="Gene3D" id="3.30.70.1820">
    <property type="entry name" value="L1 transposable element, RRM domain"/>
    <property type="match status" value="1"/>
</dbReference>
<sequence>MEAVQKTIEDLAVVLKNGMAEFRKDLQDATALSTTANPTSRLVVEFESFRSFMLCSLQNLQSQVELLSKCHDQEEMRSRRKMLLVHGVAEDNKEDTSAVFAKVITEHLSVTVEDLQISRCHRLGQAKKDTPRPILVKLRDVHLRDSIWYSKTQLKGTGITISEFLNKVRHDTFMEARKLFGISKCWTRNGTIHIIAPDGTRYQVNSMAELKAIPLPSSAATVKQPSNMTVSRDNKRPKRLIKRPIV</sequence>
<feature type="region of interest" description="Disordered" evidence="1">
    <location>
        <begin position="221"/>
        <end position="246"/>
    </location>
</feature>